<comment type="caution">
    <text evidence="12">The sequence shown here is derived from an EMBL/GenBank/DDBJ whole genome shotgun (WGS) entry which is preliminary data.</text>
</comment>
<evidence type="ECO:0008006" key="14">
    <source>
        <dbReference type="Google" id="ProtNLM"/>
    </source>
</evidence>
<keyword evidence="13" id="KW-1185">Reference proteome</keyword>
<evidence type="ECO:0000256" key="8">
    <source>
        <dbReference type="ARBA" id="ARBA00023170"/>
    </source>
</evidence>
<reference evidence="12 13" key="1">
    <citation type="submission" date="2024-10" db="EMBL/GenBank/DDBJ databases">
        <title>Updated reference genomes for cyclostephanoid diatoms.</title>
        <authorList>
            <person name="Roberts W.R."/>
            <person name="Alverson A.J."/>
        </authorList>
    </citation>
    <scope>NUCLEOTIDE SEQUENCE [LARGE SCALE GENOMIC DNA]</scope>
    <source>
        <strain evidence="12 13">AJA228-03</strain>
    </source>
</reference>
<dbReference type="InterPro" id="IPR032675">
    <property type="entry name" value="LRR_dom_sf"/>
</dbReference>
<keyword evidence="6 11" id="KW-1133">Transmembrane helix</keyword>
<feature type="compositionally biased region" description="Basic residues" evidence="10">
    <location>
        <begin position="47"/>
        <end position="56"/>
    </location>
</feature>
<feature type="transmembrane region" description="Helical" evidence="11">
    <location>
        <begin position="291"/>
        <end position="312"/>
    </location>
</feature>
<keyword evidence="4" id="KW-0732">Signal</keyword>
<evidence type="ECO:0000256" key="1">
    <source>
        <dbReference type="ARBA" id="ARBA00004167"/>
    </source>
</evidence>
<evidence type="ECO:0000256" key="7">
    <source>
        <dbReference type="ARBA" id="ARBA00023136"/>
    </source>
</evidence>
<evidence type="ECO:0000256" key="6">
    <source>
        <dbReference type="ARBA" id="ARBA00022989"/>
    </source>
</evidence>
<evidence type="ECO:0000256" key="3">
    <source>
        <dbReference type="ARBA" id="ARBA00022692"/>
    </source>
</evidence>
<evidence type="ECO:0000313" key="12">
    <source>
        <dbReference type="EMBL" id="KAL3817596.1"/>
    </source>
</evidence>
<proteinExistence type="predicted"/>
<evidence type="ECO:0000256" key="4">
    <source>
        <dbReference type="ARBA" id="ARBA00022729"/>
    </source>
</evidence>
<dbReference type="Proteomes" id="UP001530377">
    <property type="component" value="Unassembled WGS sequence"/>
</dbReference>
<feature type="region of interest" description="Disordered" evidence="10">
    <location>
        <begin position="13"/>
        <end position="216"/>
    </location>
</feature>
<evidence type="ECO:0000256" key="10">
    <source>
        <dbReference type="SAM" id="MobiDB-lite"/>
    </source>
</evidence>
<evidence type="ECO:0000256" key="9">
    <source>
        <dbReference type="ARBA" id="ARBA00023180"/>
    </source>
</evidence>
<organism evidence="12 13">
    <name type="scientific">Cyclostephanos tholiformis</name>
    <dbReference type="NCBI Taxonomy" id="382380"/>
    <lineage>
        <taxon>Eukaryota</taxon>
        <taxon>Sar</taxon>
        <taxon>Stramenopiles</taxon>
        <taxon>Ochrophyta</taxon>
        <taxon>Bacillariophyta</taxon>
        <taxon>Coscinodiscophyceae</taxon>
        <taxon>Thalassiosirophycidae</taxon>
        <taxon>Stephanodiscales</taxon>
        <taxon>Stephanodiscaceae</taxon>
        <taxon>Cyclostephanos</taxon>
    </lineage>
</organism>
<keyword evidence="3 11" id="KW-0812">Transmembrane</keyword>
<evidence type="ECO:0000256" key="2">
    <source>
        <dbReference type="ARBA" id="ARBA00022614"/>
    </source>
</evidence>
<sequence>MDDASLEALIAAKKQQAKKAKKKKKKPPPTDVEMTGGGGGGGGDVVKKKKKRKKREGTREGVDVDGDLTPARPGGRTASSLLEDRARSKNAPSVAPPQESRKSSVAPSPARDRRGTHTSSLRGSSSTSFRRSNSTSGSGEYGKKASVNHDKDEEDAERRGGSRRRNGGNDDDGEGGRRGNVRQSGTMTAAEVEGRQSVKPEDVEFDHGNGNGNGGGGGGGGGAGGYYAGAALEADAYVMAEINQEGLVHIDESGGIQAFVAETIAIDDDAVGIIKSDAEVEREEKKKYTKYFCGAVTALVVVIVAVAAPLTMKFARGDEVRIQKLITESPTDIPSMIPSIMPSSMPSSIRFMEIVTKLEPISGTALRVQGTSQYKAAMWMADRDPIPNKAGGTGLNLDDPAFEQRYIMALFYYAMDGDGWENRGNWLGPDKECFWFGIDGEGVDAVCGGQDSGGCIKRGDLVGDYDKVCRIDLSEYLGVVKQGAVDCCINNCYNSLYGQIPSELGLLTEMRWLGIQESYLTGTIPESLGQWTNLLTFLVGGNYLEGGFPESFEYNEMLGTIFIDRNNLNGTFPSVFTTLSNLEWLDAANNRFTGTIPEEIGNLKSLRQINVNNNSLTGYLPTSWDENNLIENFEAEDNGLKGPLPETFGNCRWLKDLHLSRNELTGEIPTSFYDLENLEELYLDENNFVGELPQTPEVFYDGLQELSIHSNKFSGRFPVENFEDTLRVKVLMLHSNELTGTITSNICDRMDASLAWSQLTNLTADCDKIECSCCTCYIDGEFVDGDGN</sequence>
<dbReference type="Gene3D" id="3.80.10.10">
    <property type="entry name" value="Ribonuclease Inhibitor"/>
    <property type="match status" value="2"/>
</dbReference>
<feature type="compositionally biased region" description="Basic residues" evidence="10">
    <location>
        <begin position="15"/>
        <end position="27"/>
    </location>
</feature>
<accession>A0ABD3RZF9</accession>
<keyword evidence="7 11" id="KW-0472">Membrane</keyword>
<keyword evidence="2" id="KW-0433">Leucine-rich repeat</keyword>
<evidence type="ECO:0000256" key="11">
    <source>
        <dbReference type="SAM" id="Phobius"/>
    </source>
</evidence>
<dbReference type="SUPFAM" id="SSF52058">
    <property type="entry name" value="L domain-like"/>
    <property type="match status" value="1"/>
</dbReference>
<keyword evidence="8" id="KW-0675">Receptor</keyword>
<dbReference type="AlphaFoldDB" id="A0ABD3RZF9"/>
<name>A0ABD3RZF9_9STRA</name>
<feature type="compositionally biased region" description="Basic and acidic residues" evidence="10">
    <location>
        <begin position="192"/>
        <end position="207"/>
    </location>
</feature>
<gene>
    <name evidence="12" type="ORF">ACHAXA_006485</name>
</gene>
<evidence type="ECO:0000256" key="5">
    <source>
        <dbReference type="ARBA" id="ARBA00022737"/>
    </source>
</evidence>
<dbReference type="GO" id="GO:0016020">
    <property type="term" value="C:membrane"/>
    <property type="evidence" value="ECO:0007669"/>
    <property type="project" value="UniProtKB-SubCell"/>
</dbReference>
<feature type="compositionally biased region" description="Basic and acidic residues" evidence="10">
    <location>
        <begin position="141"/>
        <end position="160"/>
    </location>
</feature>
<evidence type="ECO:0000313" key="13">
    <source>
        <dbReference type="Proteomes" id="UP001530377"/>
    </source>
</evidence>
<feature type="compositionally biased region" description="Gly residues" evidence="10">
    <location>
        <begin position="35"/>
        <end position="44"/>
    </location>
</feature>
<feature type="compositionally biased region" description="Low complexity" evidence="10">
    <location>
        <begin position="117"/>
        <end position="138"/>
    </location>
</feature>
<dbReference type="PANTHER" id="PTHR27000:SF642">
    <property type="entry name" value="INACTIVE LEUCINE-RICH REPEAT RECEPTOR KINASE XIAO-RELATED"/>
    <property type="match status" value="1"/>
</dbReference>
<dbReference type="PANTHER" id="PTHR27000">
    <property type="entry name" value="LEUCINE-RICH REPEAT RECEPTOR-LIKE PROTEIN KINASE FAMILY PROTEIN-RELATED"/>
    <property type="match status" value="1"/>
</dbReference>
<comment type="subcellular location">
    <subcellularLocation>
        <location evidence="1">Membrane</location>
        <topology evidence="1">Single-pass membrane protein</topology>
    </subcellularLocation>
</comment>
<dbReference type="EMBL" id="JALLPB020000099">
    <property type="protein sequence ID" value="KAL3817596.1"/>
    <property type="molecule type" value="Genomic_DNA"/>
</dbReference>
<keyword evidence="9" id="KW-0325">Glycoprotein</keyword>
<dbReference type="InterPro" id="IPR001611">
    <property type="entry name" value="Leu-rich_rpt"/>
</dbReference>
<keyword evidence="5" id="KW-0677">Repeat</keyword>
<dbReference type="Pfam" id="PF13855">
    <property type="entry name" value="LRR_8"/>
    <property type="match status" value="2"/>
</dbReference>
<protein>
    <recommendedName>
        <fullName evidence="14">L domain-like protein</fullName>
    </recommendedName>
</protein>